<evidence type="ECO:0000259" key="3">
    <source>
        <dbReference type="PROSITE" id="PS50888"/>
    </source>
</evidence>
<reference evidence="4" key="1">
    <citation type="submission" date="2017-02" db="EMBL/GenBank/DDBJ databases">
        <authorList>
            <person name="Peterson S.W."/>
        </authorList>
    </citation>
    <scope>NUCLEOTIDE SEQUENCE</scope>
</reference>
<dbReference type="PROSITE" id="PS50112">
    <property type="entry name" value="PAS"/>
    <property type="match status" value="1"/>
</dbReference>
<protein>
    <submittedName>
        <fullName evidence="4">Methoprene-tolerant</fullName>
    </submittedName>
</protein>
<dbReference type="PROSITE" id="PS50888">
    <property type="entry name" value="BHLH"/>
    <property type="match status" value="1"/>
</dbReference>
<dbReference type="AlphaFoldDB" id="A0A2K9P5C3"/>
<dbReference type="InterPro" id="IPR050933">
    <property type="entry name" value="Circadian_TF"/>
</dbReference>
<feature type="region of interest" description="Disordered" evidence="1">
    <location>
        <begin position="523"/>
        <end position="556"/>
    </location>
</feature>
<dbReference type="SUPFAM" id="SSF47459">
    <property type="entry name" value="HLH, helix-loop-helix DNA-binding domain"/>
    <property type="match status" value="1"/>
</dbReference>
<dbReference type="CDD" id="cd00130">
    <property type="entry name" value="PAS"/>
    <property type="match status" value="2"/>
</dbReference>
<dbReference type="SUPFAM" id="SSF55785">
    <property type="entry name" value="PYP-like sensor domain (PAS domain)"/>
    <property type="match status" value="2"/>
</dbReference>
<dbReference type="Gene3D" id="4.10.280.10">
    <property type="entry name" value="Helix-loop-helix DNA-binding domain"/>
    <property type="match status" value="1"/>
</dbReference>
<dbReference type="InterPro" id="IPR011598">
    <property type="entry name" value="bHLH_dom"/>
</dbReference>
<evidence type="ECO:0000256" key="1">
    <source>
        <dbReference type="SAM" id="MobiDB-lite"/>
    </source>
</evidence>
<dbReference type="SMART" id="SM00091">
    <property type="entry name" value="PAS"/>
    <property type="match status" value="2"/>
</dbReference>
<organism evidence="4">
    <name type="scientific">Sitodiplosis mosellana</name>
    <name type="common">orange wheat blossom midge</name>
    <dbReference type="NCBI Taxonomy" id="263140"/>
    <lineage>
        <taxon>Eukaryota</taxon>
        <taxon>Metazoa</taxon>
        <taxon>Ecdysozoa</taxon>
        <taxon>Arthropoda</taxon>
        <taxon>Hexapoda</taxon>
        <taxon>Insecta</taxon>
        <taxon>Pterygota</taxon>
        <taxon>Neoptera</taxon>
        <taxon>Endopterygota</taxon>
        <taxon>Diptera</taxon>
        <taxon>Nematocera</taxon>
        <taxon>Sciaroidea</taxon>
        <taxon>Cecidomyiidae</taxon>
        <taxon>Sitodiplosis</taxon>
    </lineage>
</organism>
<feature type="region of interest" description="Disordered" evidence="1">
    <location>
        <begin position="80"/>
        <end position="111"/>
    </location>
</feature>
<evidence type="ECO:0000259" key="2">
    <source>
        <dbReference type="PROSITE" id="PS50112"/>
    </source>
</evidence>
<dbReference type="PANTHER" id="PTHR23042">
    <property type="entry name" value="CIRCADIAN PROTEIN CLOCK/ARNT/BMAL/PAS"/>
    <property type="match status" value="1"/>
</dbReference>
<feature type="compositionally biased region" description="Basic and acidic residues" evidence="1">
    <location>
        <begin position="92"/>
        <end position="110"/>
    </location>
</feature>
<dbReference type="InterPro" id="IPR036638">
    <property type="entry name" value="HLH_DNA-bd_sf"/>
</dbReference>
<sequence>MYHEMGYPSHSYTNYLGQFESNTYAEPVHYMQNLSAAIPASSVAALPPPPPPPPPYTSDPMHHQHMAMMQSHENRTWYQPPIAVTPQPDHSSNGREARNRAEKNRRDKLNKSIQELAGRVRNVAGSSKRIDKTGILRFSAHGLRIEYVFNSSANSPCQLSINHSSAESLMKLVNGFLIAITCRGNIVVVTPSIEQHLGHCQTDLLGQNILNYTHPEDQAFLKQQLIPKNLEKLFDRQLEDENGEPRARTEEEEKEIDRKLKDDKRYFSIRLARAGPRSEATTYETISFNGSFRRADAAPRSMRSNNYPAGLQMLRRPRCGRDDSIPLPSIGGNDIILIAMGHIVKPPVIYDRLFEASKFEYKTRHLIDGRIVQCDQRISLVAGYMADEVCNLSAFTFMHRDDVRWVMVALRQMYDFNSPYGESCYRLMTRTGSFIYLRTRGYLDIDRDTNQVRSFVCVNALVDEDEGKKLVKEMKKKFTIMIQETEITSNEPDVPAVENPVQLERAIISLITNLHHNDVVGSPETQASIDGHESDTNRSVKSPPLEIIPPKPSSIKTSIVNSMPVVNATLRHFERDSMSDTEDDKTGVKKVTKVVRTTSVVQRNANAKDDTTANTSNRMKTTIGIASSSTSLSSQPNSTTNCIAAAQPNRTSTGSTDISPHSLKDNVTVKQEQPDSFEDSRVPPLPTNAGYFEMSPYDSQQYMEDIASPLECKPFDFLGFDPLQVQQADQSRFLTPETAAQYQCVDSLRYQQYDTGDRASDQSNQPTNVGGIKRSCSSENLSTTNKRRFYDASQNGGDVSEDDEKLPLSIHQTCIEHLTDPGLGLEETLPSSFDVLNASLMEINETASELRDQGTTNQQLNEILEEGKEQSQILDSLRQRYEICLQAVPETIDEPQLCNIDDCDLIRQSR</sequence>
<feature type="domain" description="BHLH" evidence="3">
    <location>
        <begin position="93"/>
        <end position="146"/>
    </location>
</feature>
<evidence type="ECO:0000313" key="4">
    <source>
        <dbReference type="EMBL" id="AUO38590.1"/>
    </source>
</evidence>
<gene>
    <name evidence="4" type="primary">Met</name>
</gene>
<dbReference type="InterPro" id="IPR035965">
    <property type="entry name" value="PAS-like_dom_sf"/>
</dbReference>
<dbReference type="Pfam" id="PF14598">
    <property type="entry name" value="PAS_11"/>
    <property type="match status" value="1"/>
</dbReference>
<dbReference type="Gene3D" id="3.30.450.20">
    <property type="entry name" value="PAS domain"/>
    <property type="match status" value="2"/>
</dbReference>
<dbReference type="GO" id="GO:0046983">
    <property type="term" value="F:protein dimerization activity"/>
    <property type="evidence" value="ECO:0007669"/>
    <property type="project" value="InterPro"/>
</dbReference>
<dbReference type="SMART" id="SM00353">
    <property type="entry name" value="HLH"/>
    <property type="match status" value="1"/>
</dbReference>
<proteinExistence type="evidence at transcript level"/>
<dbReference type="EMBL" id="KY660529">
    <property type="protein sequence ID" value="AUO38590.1"/>
    <property type="molecule type" value="mRNA"/>
</dbReference>
<dbReference type="GO" id="GO:0045944">
    <property type="term" value="P:positive regulation of transcription by RNA polymerase II"/>
    <property type="evidence" value="ECO:0007669"/>
    <property type="project" value="UniProtKB-ARBA"/>
</dbReference>
<accession>A0A2K9P5C3</accession>
<feature type="domain" description="PAS" evidence="2">
    <location>
        <begin position="162"/>
        <end position="237"/>
    </location>
</feature>
<feature type="region of interest" description="Disordered" evidence="1">
    <location>
        <begin position="756"/>
        <end position="777"/>
    </location>
</feature>
<dbReference type="InterPro" id="IPR000014">
    <property type="entry name" value="PAS"/>
</dbReference>
<dbReference type="Pfam" id="PF00010">
    <property type="entry name" value="HLH"/>
    <property type="match status" value="1"/>
</dbReference>
<name>A0A2K9P5C3_9DIPT</name>